<dbReference type="AlphaFoldDB" id="A0A015UKE7"/>
<dbReference type="PANTHER" id="PTHR12526">
    <property type="entry name" value="GLYCOSYLTRANSFERASE"/>
    <property type="match status" value="1"/>
</dbReference>
<dbReference type="CDD" id="cd03820">
    <property type="entry name" value="GT4_AmsD-like"/>
    <property type="match status" value="1"/>
</dbReference>
<name>A0A015UKE7_BACFG</name>
<evidence type="ECO:0000313" key="3">
    <source>
        <dbReference type="Proteomes" id="UP000020529"/>
    </source>
</evidence>
<gene>
    <name evidence="2" type="ORF">M124_1700</name>
</gene>
<accession>A0A015UKE7</accession>
<protein>
    <submittedName>
        <fullName evidence="2">Glycosyl transferases group 1 family protein</fullName>
    </submittedName>
</protein>
<dbReference type="PATRIC" id="fig|1339315.3.peg.2463"/>
<dbReference type="SUPFAM" id="SSF53756">
    <property type="entry name" value="UDP-Glycosyltransferase/glycogen phosphorylase"/>
    <property type="match status" value="2"/>
</dbReference>
<feature type="domain" description="Glycosyl transferase family 1" evidence="1">
    <location>
        <begin position="573"/>
        <end position="731"/>
    </location>
</feature>
<proteinExistence type="predicted"/>
<comment type="caution">
    <text evidence="2">The sequence shown here is derived from an EMBL/GenBank/DDBJ whole genome shotgun (WGS) entry which is preliminary data.</text>
</comment>
<dbReference type="InterPro" id="IPR001296">
    <property type="entry name" value="Glyco_trans_1"/>
</dbReference>
<dbReference type="Pfam" id="PF00534">
    <property type="entry name" value="Glycos_transf_1"/>
    <property type="match status" value="1"/>
</dbReference>
<dbReference type="GO" id="GO:0016757">
    <property type="term" value="F:glycosyltransferase activity"/>
    <property type="evidence" value="ECO:0007669"/>
    <property type="project" value="UniProtKB-KW"/>
</dbReference>
<evidence type="ECO:0000313" key="2">
    <source>
        <dbReference type="EMBL" id="EXY74413.1"/>
    </source>
</evidence>
<organism evidence="2 3">
    <name type="scientific">Bacteroides fragilis str. 3988T(B)14</name>
    <dbReference type="NCBI Taxonomy" id="1339315"/>
    <lineage>
        <taxon>Bacteria</taxon>
        <taxon>Pseudomonadati</taxon>
        <taxon>Bacteroidota</taxon>
        <taxon>Bacteroidia</taxon>
        <taxon>Bacteroidales</taxon>
        <taxon>Bacteroidaceae</taxon>
        <taxon>Bacteroides</taxon>
    </lineage>
</organism>
<dbReference type="Gene3D" id="3.40.50.2000">
    <property type="entry name" value="Glycogen Phosphorylase B"/>
    <property type="match status" value="3"/>
</dbReference>
<keyword evidence="2" id="KW-0808">Transferase</keyword>
<reference evidence="2 3" key="1">
    <citation type="submission" date="2014-02" db="EMBL/GenBank/DDBJ databases">
        <authorList>
            <person name="Sears C."/>
            <person name="Carroll K."/>
            <person name="Sack B.R."/>
            <person name="Qadri F."/>
            <person name="Myers L.L."/>
            <person name="Chung G.-T."/>
            <person name="Escheverria P."/>
            <person name="Fraser C.M."/>
            <person name="Sadzewicz L."/>
            <person name="Shefchek K.A."/>
            <person name="Tallon L."/>
            <person name="Das S.P."/>
            <person name="Daugherty S."/>
            <person name="Mongodin E.F."/>
        </authorList>
    </citation>
    <scope>NUCLEOTIDE SEQUENCE [LARGE SCALE GENOMIC DNA]</scope>
    <source>
        <strain evidence="3">3988T(B)14</strain>
    </source>
</reference>
<dbReference type="PANTHER" id="PTHR12526:SF630">
    <property type="entry name" value="GLYCOSYLTRANSFERASE"/>
    <property type="match status" value="1"/>
</dbReference>
<evidence type="ECO:0000259" key="1">
    <source>
        <dbReference type="Pfam" id="PF00534"/>
    </source>
</evidence>
<sequence>MKALFLIFHGFEEANGISKKIRYQVKALKECGMDVHTCYLNEENGHKCRMIDNHTLRDYGSGIKGKLRKRFELQSIVKYILQENIRLVYMRSYHNANPFTISMVKQLKRQGVKVVMEIPTYPYDQEYITRRMKLDLLVDRCFRRKLAAQLDGIVTFSDAETIFGGHTIRISNGIDFDAIPQKITRNDTSRELHLIGVAEVHYWHGFDRIIKGMADYYATHPSYKVYFHIVGALTGERERREILPVIAQYKLEPFVILHGQQHGEQLDKIFEQSDFGIGSLARHRSGITTIKTLKNREYAARGLPFIYSETDTDFDDKPYVLKAPANETPVRIQAIVDFYQTQTWDPAGIRQSISHLSWHAQMQKVIGKYQVTSEKKLKIAYCIPSIHCPGGMERVISLKVNYFTKKFGYDIHLILTDGKDKAPYYPLHPSITLHQLDINYDEMDGMPVLRHITGYVKKQKLFKKRLDACLNELKPDITISTLRRDINIINNMTDGSIKLGEIHFNKSNYRELSDKPLPAFLKKWIRSYWMKQLIRKLRKLKRFIVLSYEDAAEWTELNNVTVIHNPLPFFPDRQSDGSRKQVIAAGRYVPQKGFDMLIKAWKIVSEQHPDWTLRIYGDGFREELQKLIDGLGISRSCILEHTVSNIVDKYCESSIFALSSRYEGFGMVLVEAMVCGVPPVSFACPCGPRDIIDDGNDGLLVPKENINKLAEKIGYLISHENIRKEMGQRARIHVERFKIDHIASQWKELFNSLIS</sequence>
<dbReference type="EMBL" id="JGCY01000288">
    <property type="protein sequence ID" value="EXY74413.1"/>
    <property type="molecule type" value="Genomic_DNA"/>
</dbReference>
<dbReference type="Proteomes" id="UP000020529">
    <property type="component" value="Unassembled WGS sequence"/>
</dbReference>